<name>L1QF96_9CLOT</name>
<dbReference type="EMBL" id="AMEZ01000053">
    <property type="protein sequence ID" value="EKY26626.1"/>
    <property type="molecule type" value="Genomic_DNA"/>
</dbReference>
<keyword evidence="8" id="KW-1185">Reference proteome</keyword>
<dbReference type="InterPro" id="IPR006282">
    <property type="entry name" value="Thi_PPkinase"/>
</dbReference>
<dbReference type="EC" id="2.7.6.2" evidence="5"/>
<dbReference type="PANTHER" id="PTHR41299">
    <property type="entry name" value="THIAMINE PYROPHOSPHOKINASE"/>
    <property type="match status" value="1"/>
</dbReference>
<accession>L1QF96</accession>
<dbReference type="AlphaFoldDB" id="L1QF96"/>
<dbReference type="SUPFAM" id="SSF63862">
    <property type="entry name" value="Thiamin pyrophosphokinase, substrate-binding domain"/>
    <property type="match status" value="1"/>
</dbReference>
<dbReference type="CDD" id="cd07995">
    <property type="entry name" value="TPK"/>
    <property type="match status" value="1"/>
</dbReference>
<evidence type="ECO:0000256" key="5">
    <source>
        <dbReference type="NCBIfam" id="TIGR01378"/>
    </source>
</evidence>
<dbReference type="HOGENOM" id="CLU_044237_1_1_9"/>
<reference evidence="7 8" key="1">
    <citation type="submission" date="2012-05" db="EMBL/GenBank/DDBJ databases">
        <authorList>
            <person name="Weinstock G."/>
            <person name="Sodergren E."/>
            <person name="Lobos E.A."/>
            <person name="Fulton L."/>
            <person name="Fulton R."/>
            <person name="Courtney L."/>
            <person name="Fronick C."/>
            <person name="O'Laughlin M."/>
            <person name="Godfrey J."/>
            <person name="Wilson R.M."/>
            <person name="Miner T."/>
            <person name="Farmer C."/>
            <person name="Delehaunty K."/>
            <person name="Cordes M."/>
            <person name="Minx P."/>
            <person name="Tomlinson C."/>
            <person name="Chen J."/>
            <person name="Wollam A."/>
            <person name="Pepin K.H."/>
            <person name="Bhonagiri V."/>
            <person name="Zhang X."/>
            <person name="Suruliraj S."/>
            <person name="Warren W."/>
            <person name="Mitreva M."/>
            <person name="Mardis E.R."/>
            <person name="Wilson R.K."/>
        </authorList>
    </citation>
    <scope>NUCLEOTIDE SEQUENCE [LARGE SCALE GENOMIC DNA]</scope>
    <source>
        <strain evidence="7 8">DSM 1785</strain>
    </source>
</reference>
<dbReference type="OrthoDB" id="9804377at2"/>
<evidence type="ECO:0000259" key="6">
    <source>
        <dbReference type="SMART" id="SM00983"/>
    </source>
</evidence>
<dbReference type="PANTHER" id="PTHR41299:SF1">
    <property type="entry name" value="THIAMINE PYROPHOSPHOKINASE"/>
    <property type="match status" value="1"/>
</dbReference>
<gene>
    <name evidence="7" type="ORF">HMPREF0216_01811</name>
</gene>
<proteinExistence type="predicted"/>
<dbReference type="GO" id="GO:0016301">
    <property type="term" value="F:kinase activity"/>
    <property type="evidence" value="ECO:0007669"/>
    <property type="project" value="UniProtKB-KW"/>
</dbReference>
<dbReference type="Pfam" id="PF04265">
    <property type="entry name" value="TPK_B1_binding"/>
    <property type="match status" value="1"/>
</dbReference>
<dbReference type="GO" id="GO:0006772">
    <property type="term" value="P:thiamine metabolic process"/>
    <property type="evidence" value="ECO:0007669"/>
    <property type="project" value="UniProtKB-UniRule"/>
</dbReference>
<evidence type="ECO:0000256" key="2">
    <source>
        <dbReference type="ARBA" id="ARBA00022741"/>
    </source>
</evidence>
<dbReference type="InterPro" id="IPR036759">
    <property type="entry name" value="TPK_catalytic_sf"/>
</dbReference>
<evidence type="ECO:0000313" key="8">
    <source>
        <dbReference type="Proteomes" id="UP000010420"/>
    </source>
</evidence>
<dbReference type="InterPro" id="IPR053149">
    <property type="entry name" value="TPK"/>
</dbReference>
<dbReference type="STRING" id="545697.HMPREF0216_01811"/>
<comment type="caution">
    <text evidence="7">The sequence shown here is derived from an EMBL/GenBank/DDBJ whole genome shotgun (WGS) entry which is preliminary data.</text>
</comment>
<dbReference type="Proteomes" id="UP000010420">
    <property type="component" value="Unassembled WGS sequence"/>
</dbReference>
<evidence type="ECO:0000313" key="7">
    <source>
        <dbReference type="EMBL" id="EKY26626.1"/>
    </source>
</evidence>
<dbReference type="RefSeq" id="WP_005213499.1">
    <property type="nucleotide sequence ID" value="NZ_KB291645.1"/>
</dbReference>
<evidence type="ECO:0000256" key="3">
    <source>
        <dbReference type="ARBA" id="ARBA00022777"/>
    </source>
</evidence>
<dbReference type="GO" id="GO:0005524">
    <property type="term" value="F:ATP binding"/>
    <property type="evidence" value="ECO:0007669"/>
    <property type="project" value="UniProtKB-KW"/>
</dbReference>
<sequence length="213" mass="23738">MKCLIVSAGSEPSLESLRKYASESDFVIGVDKGCNYLYSAGIIPEYIVGDFDSSNKEIINILEEKGSKKYKFNCEKDSTDSEIAFDLAISLGVCEIFFLGATGGRFDHSLGNIGLLLRALKKDVKANIIDDRNKISIVDKSCIISEEDEYKYISFLAYENVISKFNIKGAKYELENYDLKIGDSRTISNEFIKGMDISISFSTGKLLVIYSKD</sequence>
<dbReference type="eggNOG" id="COG1564">
    <property type="taxonomic scope" value="Bacteria"/>
</dbReference>
<dbReference type="SMART" id="SM00983">
    <property type="entry name" value="TPK_B1_binding"/>
    <property type="match status" value="1"/>
</dbReference>
<organism evidence="7 8">
    <name type="scientific">Clostridium celatum DSM 1785</name>
    <dbReference type="NCBI Taxonomy" id="545697"/>
    <lineage>
        <taxon>Bacteria</taxon>
        <taxon>Bacillati</taxon>
        <taxon>Bacillota</taxon>
        <taxon>Clostridia</taxon>
        <taxon>Eubacteriales</taxon>
        <taxon>Clostridiaceae</taxon>
        <taxon>Clostridium</taxon>
    </lineage>
</organism>
<keyword evidence="3 7" id="KW-0418">Kinase</keyword>
<dbReference type="SUPFAM" id="SSF63999">
    <property type="entry name" value="Thiamin pyrophosphokinase, catalytic domain"/>
    <property type="match status" value="1"/>
</dbReference>
<protein>
    <recommendedName>
        <fullName evidence="5">Thiamine diphosphokinase</fullName>
        <ecNumber evidence="5">2.7.6.2</ecNumber>
    </recommendedName>
</protein>
<keyword evidence="1" id="KW-0808">Transferase</keyword>
<dbReference type="GO" id="GO:0030975">
    <property type="term" value="F:thiamine binding"/>
    <property type="evidence" value="ECO:0007669"/>
    <property type="project" value="InterPro"/>
</dbReference>
<dbReference type="InterPro" id="IPR036371">
    <property type="entry name" value="TPK_B1-bd_sf"/>
</dbReference>
<dbReference type="GO" id="GO:0004788">
    <property type="term" value="F:thiamine diphosphokinase activity"/>
    <property type="evidence" value="ECO:0007669"/>
    <property type="project" value="UniProtKB-UniRule"/>
</dbReference>
<dbReference type="Gene3D" id="3.40.50.10240">
    <property type="entry name" value="Thiamin pyrophosphokinase, catalytic domain"/>
    <property type="match status" value="1"/>
</dbReference>
<keyword evidence="4" id="KW-0067">ATP-binding</keyword>
<evidence type="ECO:0000256" key="4">
    <source>
        <dbReference type="ARBA" id="ARBA00022840"/>
    </source>
</evidence>
<feature type="domain" description="Thiamin pyrophosphokinase thiamin-binding" evidence="6">
    <location>
        <begin position="140"/>
        <end position="207"/>
    </location>
</feature>
<dbReference type="InterPro" id="IPR007371">
    <property type="entry name" value="TPK_catalytic"/>
</dbReference>
<dbReference type="GO" id="GO:0009229">
    <property type="term" value="P:thiamine diphosphate biosynthetic process"/>
    <property type="evidence" value="ECO:0007669"/>
    <property type="project" value="InterPro"/>
</dbReference>
<dbReference type="PATRIC" id="fig|545697.3.peg.1781"/>
<keyword evidence="2" id="KW-0547">Nucleotide-binding</keyword>
<dbReference type="InterPro" id="IPR007373">
    <property type="entry name" value="Thiamin_PyroPKinase_B1-bd"/>
</dbReference>
<dbReference type="Pfam" id="PF04263">
    <property type="entry name" value="TPK_catalytic"/>
    <property type="match status" value="1"/>
</dbReference>
<evidence type="ECO:0000256" key="1">
    <source>
        <dbReference type="ARBA" id="ARBA00022679"/>
    </source>
</evidence>
<dbReference type="NCBIfam" id="TIGR01378">
    <property type="entry name" value="thi_PPkinase"/>
    <property type="match status" value="1"/>
</dbReference>